<dbReference type="PANTHER" id="PTHR43738:SF1">
    <property type="entry name" value="HEMIN TRANSPORT SYSTEM PERMEASE PROTEIN HRTB-RELATED"/>
    <property type="match status" value="1"/>
</dbReference>
<keyword evidence="14" id="KW-1185">Reference proteome</keyword>
<dbReference type="RefSeq" id="WP_274356121.1">
    <property type="nucleotide sequence ID" value="NZ_CP118099.1"/>
</dbReference>
<comment type="subcellular location">
    <subcellularLocation>
        <location evidence="1">Cell membrane</location>
        <topology evidence="1">Multi-pass membrane protein</topology>
    </subcellularLocation>
</comment>
<feature type="domain" description="ABC3 transporter permease C-terminal" evidence="12">
    <location>
        <begin position="220"/>
        <end position="325"/>
    </location>
</feature>
<evidence type="ECO:0000256" key="9">
    <source>
        <dbReference type="ARBA" id="ARBA00023136"/>
    </source>
</evidence>
<comment type="subunit">
    <text evidence="3">The complex is composed of two ATP-binding proteins (HrtA), two transmembrane proteins (HrtB) and a solute-binding protein.</text>
</comment>
<keyword evidence="6" id="KW-1003">Cell membrane</keyword>
<evidence type="ECO:0000256" key="10">
    <source>
        <dbReference type="ARBA" id="ARBA00024973"/>
    </source>
</evidence>
<protein>
    <recommendedName>
        <fullName evidence="4">Putative hemin transport system permease protein HrtB</fullName>
    </recommendedName>
</protein>
<evidence type="ECO:0000256" key="5">
    <source>
        <dbReference type="ARBA" id="ARBA00022448"/>
    </source>
</evidence>
<evidence type="ECO:0000256" key="4">
    <source>
        <dbReference type="ARBA" id="ARBA00016962"/>
    </source>
</evidence>
<keyword evidence="8 11" id="KW-1133">Transmembrane helix</keyword>
<evidence type="ECO:0000259" key="12">
    <source>
        <dbReference type="Pfam" id="PF02687"/>
    </source>
</evidence>
<dbReference type="InterPro" id="IPR003838">
    <property type="entry name" value="ABC3_permease_C"/>
</dbReference>
<keyword evidence="7 11" id="KW-0812">Transmembrane</keyword>
<comment type="similarity">
    <text evidence="2">Belongs to the ABC-4 integral membrane protein family. HrtB subfamily.</text>
</comment>
<dbReference type="PANTHER" id="PTHR43738">
    <property type="entry name" value="ABC TRANSPORTER, MEMBRANE PROTEIN"/>
    <property type="match status" value="1"/>
</dbReference>
<evidence type="ECO:0000256" key="6">
    <source>
        <dbReference type="ARBA" id="ARBA00022475"/>
    </source>
</evidence>
<dbReference type="Proteomes" id="UP001213680">
    <property type="component" value="Chromosome"/>
</dbReference>
<keyword evidence="5" id="KW-0813">Transport</keyword>
<dbReference type="Pfam" id="PF02687">
    <property type="entry name" value="FtsX"/>
    <property type="match status" value="1"/>
</dbReference>
<sequence>MQLGWKEMWRQKRKFSMLFVITLLIVMLTTLITGLADGLAYDNGSALRELNASTYRLDSDSEGQLTRSFIDVTADTSNATMSVRPLTVTFNGKKEEVTLFALPKDSNIGPVAALKKGEVVFDPSLSDNLGTGETLTDFVSDYRFTIAGESHGRYSHGPVIYTTNETWFDYLNHSEQRPYVSAEIGTESTMSDALVMSQQDLIESVPGYSAEQSTFTMMRAFLLVIGTFILTAFFYLFTLQKLPELGILKAIGVSPRIIGWALLFQVIVIVSAAVATSIGVTYVVDAMIPSSLPFLVDFSHVALFGSMFINLSVLGALLPLWKLRQVDAIEIIGGKAS</sequence>
<evidence type="ECO:0000313" key="14">
    <source>
        <dbReference type="Proteomes" id="UP001213680"/>
    </source>
</evidence>
<evidence type="ECO:0000256" key="2">
    <source>
        <dbReference type="ARBA" id="ARBA00008697"/>
    </source>
</evidence>
<feature type="transmembrane region" description="Helical" evidence="11">
    <location>
        <begin position="257"/>
        <end position="278"/>
    </location>
</feature>
<evidence type="ECO:0000256" key="8">
    <source>
        <dbReference type="ARBA" id="ARBA00022989"/>
    </source>
</evidence>
<keyword evidence="9 11" id="KW-0472">Membrane</keyword>
<evidence type="ECO:0000313" key="13">
    <source>
        <dbReference type="EMBL" id="WDH74658.1"/>
    </source>
</evidence>
<evidence type="ECO:0000256" key="7">
    <source>
        <dbReference type="ARBA" id="ARBA00022692"/>
    </source>
</evidence>
<evidence type="ECO:0000256" key="3">
    <source>
        <dbReference type="ARBA" id="ARBA00011131"/>
    </source>
</evidence>
<gene>
    <name evidence="13" type="ORF">PTI97_07355</name>
</gene>
<accession>A0ABY7WXW2</accession>
<proteinExistence type="inferred from homology"/>
<evidence type="ECO:0000256" key="11">
    <source>
        <dbReference type="SAM" id="Phobius"/>
    </source>
</evidence>
<reference evidence="13 14" key="1">
    <citation type="submission" date="2023-02" db="EMBL/GenBank/DDBJ databases">
        <title>A bacterium isolated from plastisphere.</title>
        <authorList>
            <person name="Sun Y."/>
        </authorList>
    </citation>
    <scope>NUCLEOTIDE SEQUENCE [LARGE SCALE GENOMIC DNA]</scope>
    <source>
        <strain evidence="14">a-1</strain>
    </source>
</reference>
<organism evidence="13 14">
    <name type="scientific">Exiguobacterium marinum</name>
    <dbReference type="NCBI Taxonomy" id="273528"/>
    <lineage>
        <taxon>Bacteria</taxon>
        <taxon>Bacillati</taxon>
        <taxon>Bacillota</taxon>
        <taxon>Bacilli</taxon>
        <taxon>Bacillales</taxon>
        <taxon>Bacillales Family XII. Incertae Sedis</taxon>
        <taxon>Exiguobacterium</taxon>
    </lineage>
</organism>
<dbReference type="EMBL" id="CP118099">
    <property type="protein sequence ID" value="WDH74658.1"/>
    <property type="molecule type" value="Genomic_DNA"/>
</dbReference>
<name>A0ABY7WXW2_9BACL</name>
<dbReference type="InterPro" id="IPR051125">
    <property type="entry name" value="ABC-4/HrtB_transporter"/>
</dbReference>
<comment type="function">
    <text evidence="10">Part of the ABC transporter complex hrt involved in hemin import. Responsible for the translocation of the substrate across the membrane.</text>
</comment>
<evidence type="ECO:0000256" key="1">
    <source>
        <dbReference type="ARBA" id="ARBA00004651"/>
    </source>
</evidence>
<feature type="transmembrane region" description="Helical" evidence="11">
    <location>
        <begin position="217"/>
        <end position="237"/>
    </location>
</feature>
<feature type="transmembrane region" description="Helical" evidence="11">
    <location>
        <begin position="298"/>
        <end position="321"/>
    </location>
</feature>